<keyword evidence="5" id="KW-0560">Oxidoreductase</keyword>
<comment type="caution">
    <text evidence="7">The sequence shown here is derived from an EMBL/GenBank/DDBJ whole genome shotgun (WGS) entry which is preliminary data.</text>
</comment>
<dbReference type="InterPro" id="IPR045170">
    <property type="entry name" value="MTOX"/>
</dbReference>
<sequence length="499" mass="55853">MTSHEFSHSSPIKIIGAGVFGLSTGLYLSKAGYTDITIFDYQPYHENEYSTTNGADAASADFNKVMRMSYGSDIMYQRLAMEGVKIWNEWNEQLSKTPNSELPKGLSSDDKLWENCGFLRLSEDDVLSDHELTTLVSLTNEGLRDTQYILGNVEDENRARDSFRRFDQKFDALKRKEKGQALRGVFDSTAGFLRASKACLWAMHLARKSGVKFVIGENGRLASLIKESDGKVVGVKTADGVSHRAELVIIAAGSWTPSLLPSVRRILEATAGSVAYIQIPKSRQDLWTRFAPENFPVFSFGGWGSGAGLGGFPRTETGIIKIGFRGKKYTNYDQLPSDDRKYMEPVSVPKTRYSPEVETRITKEALNIIKGFIASNLPELVPFGISGVRNCWYTDSLDNDFLISRVPTQDGLMVCSGGSGHGFKFLPILGREVVRIIESRRFNDLNEYGQRWQWRDKKVGDARNGLEDGVNGPRVWSKMELISDDDLQFNVDYDEQSTL</sequence>
<dbReference type="Gene3D" id="3.50.50.60">
    <property type="entry name" value="FAD/NAD(P)-binding domain"/>
    <property type="match status" value="1"/>
</dbReference>
<dbReference type="PANTHER" id="PTHR10961">
    <property type="entry name" value="PEROXISOMAL SARCOSINE OXIDASE"/>
    <property type="match status" value="1"/>
</dbReference>
<name>A0A5N6JVM4_MONLA</name>
<dbReference type="GO" id="GO:0050660">
    <property type="term" value="F:flavin adenine dinucleotide binding"/>
    <property type="evidence" value="ECO:0007669"/>
    <property type="project" value="InterPro"/>
</dbReference>
<evidence type="ECO:0000259" key="6">
    <source>
        <dbReference type="Pfam" id="PF01266"/>
    </source>
</evidence>
<organism evidence="7 8">
    <name type="scientific">Monilinia laxa</name>
    <name type="common">Brown rot fungus</name>
    <name type="synonym">Sclerotinia laxa</name>
    <dbReference type="NCBI Taxonomy" id="61186"/>
    <lineage>
        <taxon>Eukaryota</taxon>
        <taxon>Fungi</taxon>
        <taxon>Dikarya</taxon>
        <taxon>Ascomycota</taxon>
        <taxon>Pezizomycotina</taxon>
        <taxon>Leotiomycetes</taxon>
        <taxon>Helotiales</taxon>
        <taxon>Sclerotiniaceae</taxon>
        <taxon>Monilinia</taxon>
    </lineage>
</organism>
<dbReference type="Gene3D" id="3.30.9.10">
    <property type="entry name" value="D-Amino Acid Oxidase, subunit A, domain 2"/>
    <property type="match status" value="1"/>
</dbReference>
<keyword evidence="8" id="KW-1185">Reference proteome</keyword>
<keyword evidence="4" id="KW-0274">FAD</keyword>
<evidence type="ECO:0000256" key="3">
    <source>
        <dbReference type="ARBA" id="ARBA00022630"/>
    </source>
</evidence>
<evidence type="ECO:0000256" key="2">
    <source>
        <dbReference type="ARBA" id="ARBA00010989"/>
    </source>
</evidence>
<feature type="domain" description="FAD dependent oxidoreductase" evidence="6">
    <location>
        <begin position="14"/>
        <end position="434"/>
    </location>
</feature>
<dbReference type="AlphaFoldDB" id="A0A5N6JVM4"/>
<dbReference type="Proteomes" id="UP000326757">
    <property type="component" value="Unassembled WGS sequence"/>
</dbReference>
<dbReference type="PANTHER" id="PTHR10961:SF15">
    <property type="entry name" value="FAD DEPENDENT OXIDOREDUCTASE DOMAIN-CONTAINING PROTEIN"/>
    <property type="match status" value="1"/>
</dbReference>
<keyword evidence="3" id="KW-0285">Flavoprotein</keyword>
<dbReference type="SUPFAM" id="SSF51905">
    <property type="entry name" value="FAD/NAD(P)-binding domain"/>
    <property type="match status" value="1"/>
</dbReference>
<reference evidence="7 8" key="1">
    <citation type="submission" date="2019-06" db="EMBL/GenBank/DDBJ databases">
        <title>Genome Sequence of the Brown Rot Fungal Pathogen Monilinia laxa.</title>
        <authorList>
            <person name="De Miccolis Angelini R.M."/>
            <person name="Landi L."/>
            <person name="Abate D."/>
            <person name="Pollastro S."/>
            <person name="Romanazzi G."/>
            <person name="Faretra F."/>
        </authorList>
    </citation>
    <scope>NUCLEOTIDE SEQUENCE [LARGE SCALE GENOMIC DNA]</scope>
    <source>
        <strain evidence="7 8">Mlax316</strain>
    </source>
</reference>
<gene>
    <name evidence="7" type="ORF">EYC80_007425</name>
</gene>
<dbReference type="Pfam" id="PF01266">
    <property type="entry name" value="DAO"/>
    <property type="match status" value="1"/>
</dbReference>
<comment type="cofactor">
    <cofactor evidence="1">
        <name>FAD</name>
        <dbReference type="ChEBI" id="CHEBI:57692"/>
    </cofactor>
</comment>
<dbReference type="InterPro" id="IPR036188">
    <property type="entry name" value="FAD/NAD-bd_sf"/>
</dbReference>
<dbReference type="OrthoDB" id="2219495at2759"/>
<evidence type="ECO:0000313" key="8">
    <source>
        <dbReference type="Proteomes" id="UP000326757"/>
    </source>
</evidence>
<accession>A0A5N6JVM4</accession>
<dbReference type="EMBL" id="VIGI01000012">
    <property type="protein sequence ID" value="KAB8293065.1"/>
    <property type="molecule type" value="Genomic_DNA"/>
</dbReference>
<evidence type="ECO:0000313" key="7">
    <source>
        <dbReference type="EMBL" id="KAB8293065.1"/>
    </source>
</evidence>
<evidence type="ECO:0000256" key="1">
    <source>
        <dbReference type="ARBA" id="ARBA00001974"/>
    </source>
</evidence>
<comment type="similarity">
    <text evidence="2">Belongs to the MSOX/MTOX family.</text>
</comment>
<evidence type="ECO:0000256" key="5">
    <source>
        <dbReference type="ARBA" id="ARBA00023002"/>
    </source>
</evidence>
<dbReference type="GO" id="GO:0008115">
    <property type="term" value="F:sarcosine oxidase activity"/>
    <property type="evidence" value="ECO:0007669"/>
    <property type="project" value="TreeGrafter"/>
</dbReference>
<dbReference type="InterPro" id="IPR006076">
    <property type="entry name" value="FAD-dep_OxRdtase"/>
</dbReference>
<proteinExistence type="inferred from homology"/>
<evidence type="ECO:0000256" key="4">
    <source>
        <dbReference type="ARBA" id="ARBA00022827"/>
    </source>
</evidence>
<protein>
    <recommendedName>
        <fullName evidence="6">FAD dependent oxidoreductase domain-containing protein</fullName>
    </recommendedName>
</protein>